<reference evidence="3" key="1">
    <citation type="submission" date="2015-07" db="EMBL/GenBank/DDBJ databases">
        <authorList>
            <person name="Urmite Genomes"/>
        </authorList>
    </citation>
    <scope>NUCLEOTIDE SEQUENCE [LARGE SCALE GENOMIC DNA]</scope>
    <source>
        <strain evidence="3">type strain: ATCC 49404</strain>
    </source>
</reference>
<evidence type="ECO:0000259" key="1">
    <source>
        <dbReference type="Pfam" id="PF11706"/>
    </source>
</evidence>
<dbReference type="AlphaFoldDB" id="A0A0H5RXG7"/>
<accession>A0A0H5RXG7</accession>
<dbReference type="RefSeq" id="WP_235625529.1">
    <property type="nucleotide sequence ID" value="NZ_CWKH01000003.1"/>
</dbReference>
<dbReference type="PANTHER" id="PTHR35525">
    <property type="entry name" value="BLL6575 PROTEIN"/>
    <property type="match status" value="1"/>
</dbReference>
<dbReference type="EMBL" id="CWKH01000003">
    <property type="protein sequence ID" value="CRZ18805.1"/>
    <property type="molecule type" value="Genomic_DNA"/>
</dbReference>
<dbReference type="PANTHER" id="PTHR35525:SF3">
    <property type="entry name" value="BLL6575 PROTEIN"/>
    <property type="match status" value="1"/>
</dbReference>
<dbReference type="Proteomes" id="UP000199147">
    <property type="component" value="Unassembled WGS sequence"/>
</dbReference>
<keyword evidence="3" id="KW-1185">Reference proteome</keyword>
<evidence type="ECO:0000313" key="2">
    <source>
        <dbReference type="EMBL" id="CRZ18805.1"/>
    </source>
</evidence>
<dbReference type="InterPro" id="IPR021005">
    <property type="entry name" value="Znf_CGNR"/>
</dbReference>
<proteinExistence type="predicted"/>
<sequence length="172" mass="19362">MRVNPYVEPLLQNVTDLLNRPVTTAADLEDRWTSRGMPAQSPATGEDLEQLRKFLRQWAAVVDAPTEHERVRLLNQMLSRHTAKPSITDHDGSGWHLHYRDPDAGFTATLAGATSAAAAQYLTDRGMHRIRRCALAECANAFVDFSRPGTQRYCTHNCANRDAVRRHRAKTL</sequence>
<dbReference type="STRING" id="146018.BN2156_05717"/>
<dbReference type="SUPFAM" id="SSF160904">
    <property type="entry name" value="Jann2411-like"/>
    <property type="match status" value="1"/>
</dbReference>
<dbReference type="InterPro" id="IPR010852">
    <property type="entry name" value="ABATE"/>
</dbReference>
<dbReference type="Gene3D" id="1.10.3300.10">
    <property type="entry name" value="Jann2411-like domain"/>
    <property type="match status" value="1"/>
</dbReference>
<feature type="domain" description="Zinc finger CGNR" evidence="1">
    <location>
        <begin position="129"/>
        <end position="170"/>
    </location>
</feature>
<name>A0A0H5RXG7_9MYCO</name>
<gene>
    <name evidence="2" type="ORF">BN2156_05717</name>
</gene>
<protein>
    <recommendedName>
        <fullName evidence="1">Zinc finger CGNR domain-containing protein</fullName>
    </recommendedName>
</protein>
<evidence type="ECO:0000313" key="3">
    <source>
        <dbReference type="Proteomes" id="UP000199147"/>
    </source>
</evidence>
<dbReference type="InterPro" id="IPR023286">
    <property type="entry name" value="ABATE_dom_sf"/>
</dbReference>
<dbReference type="Pfam" id="PF07336">
    <property type="entry name" value="ABATE"/>
    <property type="match status" value="1"/>
</dbReference>
<dbReference type="Pfam" id="PF11706">
    <property type="entry name" value="zf-CGNR"/>
    <property type="match status" value="1"/>
</dbReference>
<organism evidence="2 3">
    <name type="scientific">Mycolicibacterium neworleansense</name>
    <dbReference type="NCBI Taxonomy" id="146018"/>
    <lineage>
        <taxon>Bacteria</taxon>
        <taxon>Bacillati</taxon>
        <taxon>Actinomycetota</taxon>
        <taxon>Actinomycetes</taxon>
        <taxon>Mycobacteriales</taxon>
        <taxon>Mycobacteriaceae</taxon>
        <taxon>Mycolicibacterium</taxon>
    </lineage>
</organism>